<keyword evidence="1" id="KW-1133">Transmembrane helix</keyword>
<protein>
    <submittedName>
        <fullName evidence="2">Uncharacterized protein</fullName>
    </submittedName>
</protein>
<keyword evidence="1" id="KW-0812">Transmembrane</keyword>
<evidence type="ECO:0000256" key="1">
    <source>
        <dbReference type="SAM" id="Phobius"/>
    </source>
</evidence>
<accession>A0A6N7YZ52</accession>
<comment type="caution">
    <text evidence="2">The sequence shown here is derived from an EMBL/GenBank/DDBJ whole genome shotgun (WGS) entry which is preliminary data.</text>
</comment>
<keyword evidence="3" id="KW-1185">Reference proteome</keyword>
<dbReference type="RefSeq" id="WP_154759312.1">
    <property type="nucleotide sequence ID" value="NZ_WMBA01000044.1"/>
</dbReference>
<gene>
    <name evidence="2" type="ORF">GKO32_24795</name>
</gene>
<evidence type="ECO:0000313" key="3">
    <source>
        <dbReference type="Proteomes" id="UP000440096"/>
    </source>
</evidence>
<keyword evidence="1" id="KW-0472">Membrane</keyword>
<proteinExistence type="predicted"/>
<name>A0A6N7YZ52_9PSEU</name>
<organism evidence="2 3">
    <name type="scientific">Amycolatopsis pithecellobii</name>
    <dbReference type="NCBI Taxonomy" id="664692"/>
    <lineage>
        <taxon>Bacteria</taxon>
        <taxon>Bacillati</taxon>
        <taxon>Actinomycetota</taxon>
        <taxon>Actinomycetes</taxon>
        <taxon>Pseudonocardiales</taxon>
        <taxon>Pseudonocardiaceae</taxon>
        <taxon>Amycolatopsis</taxon>
    </lineage>
</organism>
<sequence>MTVAEVLARAGHPQVPVPGGRHRRDAVPEGDLGPLAVIVLHGWPATLRLMTVLAGSVTALAAVVPASGAGAVPLMAALLWSLRSRPARALPRRGA</sequence>
<evidence type="ECO:0000313" key="2">
    <source>
        <dbReference type="EMBL" id="MTD57172.1"/>
    </source>
</evidence>
<dbReference type="EMBL" id="WMBA01000044">
    <property type="protein sequence ID" value="MTD57172.1"/>
    <property type="molecule type" value="Genomic_DNA"/>
</dbReference>
<feature type="transmembrane region" description="Helical" evidence="1">
    <location>
        <begin position="57"/>
        <end position="82"/>
    </location>
</feature>
<dbReference type="Proteomes" id="UP000440096">
    <property type="component" value="Unassembled WGS sequence"/>
</dbReference>
<reference evidence="2 3" key="1">
    <citation type="submission" date="2019-11" db="EMBL/GenBank/DDBJ databases">
        <title>Draft genome of Amycolatopsis RM579.</title>
        <authorList>
            <person name="Duangmal K."/>
            <person name="Mingma R."/>
        </authorList>
    </citation>
    <scope>NUCLEOTIDE SEQUENCE [LARGE SCALE GENOMIC DNA]</scope>
    <source>
        <strain evidence="2 3">RM579</strain>
    </source>
</reference>
<dbReference type="AlphaFoldDB" id="A0A6N7YZ52"/>